<organism evidence="2 3">
    <name type="scientific">Dactylosporangium sucinum</name>
    <dbReference type="NCBI Taxonomy" id="1424081"/>
    <lineage>
        <taxon>Bacteria</taxon>
        <taxon>Bacillati</taxon>
        <taxon>Actinomycetota</taxon>
        <taxon>Actinomycetes</taxon>
        <taxon>Micromonosporales</taxon>
        <taxon>Micromonosporaceae</taxon>
        <taxon>Dactylosporangium</taxon>
    </lineage>
</organism>
<gene>
    <name evidence="2" type="ORF">GCM10007977_088710</name>
</gene>
<reference evidence="2" key="2">
    <citation type="submission" date="2020-09" db="EMBL/GenBank/DDBJ databases">
        <authorList>
            <person name="Sun Q."/>
            <person name="Ohkuma M."/>
        </authorList>
    </citation>
    <scope>NUCLEOTIDE SEQUENCE</scope>
    <source>
        <strain evidence="2">JCM 19831</strain>
    </source>
</reference>
<dbReference type="SUPFAM" id="SSF53474">
    <property type="entry name" value="alpha/beta-Hydrolases"/>
    <property type="match status" value="1"/>
</dbReference>
<reference evidence="2" key="1">
    <citation type="journal article" date="2014" name="Int. J. Syst. Evol. Microbiol.">
        <title>Complete genome sequence of Corynebacterium casei LMG S-19264T (=DSM 44701T), isolated from a smear-ripened cheese.</title>
        <authorList>
            <consortium name="US DOE Joint Genome Institute (JGI-PGF)"/>
            <person name="Walter F."/>
            <person name="Albersmeier A."/>
            <person name="Kalinowski J."/>
            <person name="Ruckert C."/>
        </authorList>
    </citation>
    <scope>NUCLEOTIDE SEQUENCE</scope>
    <source>
        <strain evidence="2">JCM 19831</strain>
    </source>
</reference>
<dbReference type="InterPro" id="IPR000073">
    <property type="entry name" value="AB_hydrolase_1"/>
</dbReference>
<comment type="caution">
    <text evidence="2">The sequence shown here is derived from an EMBL/GenBank/DDBJ whole genome shotgun (WGS) entry which is preliminary data.</text>
</comment>
<accession>A0A917X4N2</accession>
<evidence type="ECO:0000259" key="1">
    <source>
        <dbReference type="Pfam" id="PF12697"/>
    </source>
</evidence>
<dbReference type="Pfam" id="PF12697">
    <property type="entry name" value="Abhydrolase_6"/>
    <property type="match status" value="1"/>
</dbReference>
<proteinExistence type="predicted"/>
<evidence type="ECO:0000313" key="2">
    <source>
        <dbReference type="EMBL" id="GGM73369.1"/>
    </source>
</evidence>
<evidence type="ECO:0000313" key="3">
    <source>
        <dbReference type="Proteomes" id="UP000642070"/>
    </source>
</evidence>
<dbReference type="GO" id="GO:0003824">
    <property type="term" value="F:catalytic activity"/>
    <property type="evidence" value="ECO:0007669"/>
    <property type="project" value="UniProtKB-ARBA"/>
</dbReference>
<sequence length="222" mass="23063">MWLGGWAWDSVAAPLRSAGHEVTAVSPDLAATATLDSHTAQVVAAVGDRSGVVLVAHSYGGFPARAAVEVLGGRLARVVYVESGPMPDGSVQADFEGPSARAAAEATVVDGLLPPPSFDPADNPVLFGGLDGLSATIRARALPHPWSTATGALRVRSLEQPPTDLVCSTFPEAAVHEMIAAGHPYFAGLDRRDYRVHALPTGHWPMFSRPSDLASLLATLGS</sequence>
<protein>
    <submittedName>
        <fullName evidence="2">Esterase</fullName>
    </submittedName>
</protein>
<feature type="domain" description="AB hydrolase-1" evidence="1">
    <location>
        <begin position="2"/>
        <end position="214"/>
    </location>
</feature>
<dbReference type="Proteomes" id="UP000642070">
    <property type="component" value="Unassembled WGS sequence"/>
</dbReference>
<dbReference type="EMBL" id="BMPI01000066">
    <property type="protein sequence ID" value="GGM73369.1"/>
    <property type="molecule type" value="Genomic_DNA"/>
</dbReference>
<keyword evidence="3" id="KW-1185">Reference proteome</keyword>
<dbReference type="Gene3D" id="3.40.50.1820">
    <property type="entry name" value="alpha/beta hydrolase"/>
    <property type="match status" value="1"/>
</dbReference>
<name>A0A917X4N2_9ACTN</name>
<dbReference type="AlphaFoldDB" id="A0A917X4N2"/>
<dbReference type="InterPro" id="IPR029058">
    <property type="entry name" value="AB_hydrolase_fold"/>
</dbReference>